<dbReference type="GO" id="GO:0008360">
    <property type="term" value="P:regulation of cell shape"/>
    <property type="evidence" value="ECO:0007669"/>
    <property type="project" value="UniProtKB-KW"/>
</dbReference>
<evidence type="ECO:0000256" key="11">
    <source>
        <dbReference type="ARBA" id="ARBA00047614"/>
    </source>
</evidence>
<dbReference type="InterPro" id="IPR016185">
    <property type="entry name" value="PreATP-grasp_dom_sf"/>
</dbReference>
<dbReference type="Gene3D" id="3.30.1490.20">
    <property type="entry name" value="ATP-grasp fold, A domain"/>
    <property type="match status" value="1"/>
</dbReference>
<evidence type="ECO:0000256" key="8">
    <source>
        <dbReference type="ARBA" id="ARBA00022960"/>
    </source>
</evidence>
<evidence type="ECO:0000256" key="10">
    <source>
        <dbReference type="ARBA" id="ARBA00023316"/>
    </source>
</evidence>
<evidence type="ECO:0000256" key="12">
    <source>
        <dbReference type="PROSITE-ProRule" id="PRU00409"/>
    </source>
</evidence>
<dbReference type="GO" id="GO:0009252">
    <property type="term" value="P:peptidoglycan biosynthetic process"/>
    <property type="evidence" value="ECO:0007669"/>
    <property type="project" value="UniProtKB-KW"/>
</dbReference>
<evidence type="ECO:0000256" key="7">
    <source>
        <dbReference type="ARBA" id="ARBA00022840"/>
    </source>
</evidence>
<dbReference type="InterPro" id="IPR011761">
    <property type="entry name" value="ATP-grasp"/>
</dbReference>
<dbReference type="Proteomes" id="UP000280066">
    <property type="component" value="Unassembled WGS sequence"/>
</dbReference>
<dbReference type="InterPro" id="IPR011127">
    <property type="entry name" value="Dala_Dala_lig_N"/>
</dbReference>
<proteinExistence type="inferred from homology"/>
<evidence type="ECO:0000256" key="9">
    <source>
        <dbReference type="ARBA" id="ARBA00022984"/>
    </source>
</evidence>
<evidence type="ECO:0000256" key="3">
    <source>
        <dbReference type="ARBA" id="ARBA00010871"/>
    </source>
</evidence>
<dbReference type="GO" id="GO:0046872">
    <property type="term" value="F:metal ion binding"/>
    <property type="evidence" value="ECO:0007669"/>
    <property type="project" value="InterPro"/>
</dbReference>
<keyword evidence="7 12" id="KW-0067">ATP-binding</keyword>
<keyword evidence="10" id="KW-0961">Cell wall biogenesis/degradation</keyword>
<dbReference type="OrthoDB" id="9813261at2"/>
<dbReference type="PANTHER" id="PTHR23132">
    <property type="entry name" value="D-ALANINE--D-ALANINE LIGASE"/>
    <property type="match status" value="1"/>
</dbReference>
<protein>
    <recommendedName>
        <fullName evidence="4">D-alanine--D-alanine ligase</fullName>
        <ecNumber evidence="4">6.3.2.4</ecNumber>
    </recommendedName>
</protein>
<keyword evidence="15" id="KW-1185">Reference proteome</keyword>
<dbReference type="GO" id="GO:0071555">
    <property type="term" value="P:cell wall organization"/>
    <property type="evidence" value="ECO:0007669"/>
    <property type="project" value="UniProtKB-KW"/>
</dbReference>
<dbReference type="Pfam" id="PF01820">
    <property type="entry name" value="Dala_Dala_lig_N"/>
    <property type="match status" value="2"/>
</dbReference>
<evidence type="ECO:0000256" key="4">
    <source>
        <dbReference type="ARBA" id="ARBA00012216"/>
    </source>
</evidence>
<evidence type="ECO:0000256" key="6">
    <source>
        <dbReference type="ARBA" id="ARBA00022741"/>
    </source>
</evidence>
<dbReference type="PROSITE" id="PS00844">
    <property type="entry name" value="DALA_DALA_LIGASE_2"/>
    <property type="match status" value="1"/>
</dbReference>
<dbReference type="Gene3D" id="3.30.470.20">
    <property type="entry name" value="ATP-grasp fold, B domain"/>
    <property type="match status" value="3"/>
</dbReference>
<feature type="domain" description="ATP-grasp" evidence="13">
    <location>
        <begin position="157"/>
        <end position="481"/>
    </location>
</feature>
<dbReference type="AlphaFoldDB" id="A0A428JGK8"/>
<dbReference type="GO" id="GO:0005524">
    <property type="term" value="F:ATP binding"/>
    <property type="evidence" value="ECO:0007669"/>
    <property type="project" value="UniProtKB-UniRule"/>
</dbReference>
<dbReference type="InterPro" id="IPR013815">
    <property type="entry name" value="ATP_grasp_subdomain_1"/>
</dbReference>
<dbReference type="RefSeq" id="WP_125430763.1">
    <property type="nucleotide sequence ID" value="NZ_RWIS01000008.1"/>
</dbReference>
<dbReference type="EC" id="6.3.2.4" evidence="4"/>
<evidence type="ECO:0000313" key="15">
    <source>
        <dbReference type="Proteomes" id="UP000280066"/>
    </source>
</evidence>
<dbReference type="PANTHER" id="PTHR23132:SF0">
    <property type="entry name" value="D-ALANINE-D-ALANINE LIGASE FAMILY"/>
    <property type="match status" value="1"/>
</dbReference>
<dbReference type="SUPFAM" id="SSF56059">
    <property type="entry name" value="Glutathione synthetase ATP-binding domain-like"/>
    <property type="match status" value="3"/>
</dbReference>
<dbReference type="EMBL" id="RWIS01000008">
    <property type="protein sequence ID" value="RSK31675.1"/>
    <property type="molecule type" value="Genomic_DNA"/>
</dbReference>
<keyword evidence="5 14" id="KW-0436">Ligase</keyword>
<dbReference type="PROSITE" id="PS50975">
    <property type="entry name" value="ATP_GRASP"/>
    <property type="match status" value="2"/>
</dbReference>
<evidence type="ECO:0000256" key="2">
    <source>
        <dbReference type="ARBA" id="ARBA00001946"/>
    </source>
</evidence>
<organism evidence="14 15">
    <name type="scientific">Hymenobacter metallilatus</name>
    <dbReference type="NCBI Taxonomy" id="2493666"/>
    <lineage>
        <taxon>Bacteria</taxon>
        <taxon>Pseudomonadati</taxon>
        <taxon>Bacteroidota</taxon>
        <taxon>Cytophagia</taxon>
        <taxon>Cytophagales</taxon>
        <taxon>Hymenobacteraceae</taxon>
        <taxon>Hymenobacter</taxon>
    </lineage>
</organism>
<dbReference type="GO" id="GO:0008716">
    <property type="term" value="F:D-alanine-D-alanine ligase activity"/>
    <property type="evidence" value="ECO:0007669"/>
    <property type="project" value="UniProtKB-EC"/>
</dbReference>
<gene>
    <name evidence="14" type="ORF">EI290_12655</name>
</gene>
<accession>A0A428JGK8</accession>
<name>A0A428JGK8_9BACT</name>
<dbReference type="PROSITE" id="PS00843">
    <property type="entry name" value="DALA_DALA_LIGASE_1"/>
    <property type="match status" value="1"/>
</dbReference>
<keyword evidence="8" id="KW-0133">Cell shape</keyword>
<comment type="catalytic activity">
    <reaction evidence="11">
        <text>2 D-alanine + ATP = D-alanyl-D-alanine + ADP + phosphate + H(+)</text>
        <dbReference type="Rhea" id="RHEA:11224"/>
        <dbReference type="ChEBI" id="CHEBI:15378"/>
        <dbReference type="ChEBI" id="CHEBI:30616"/>
        <dbReference type="ChEBI" id="CHEBI:43474"/>
        <dbReference type="ChEBI" id="CHEBI:57416"/>
        <dbReference type="ChEBI" id="CHEBI:57822"/>
        <dbReference type="ChEBI" id="CHEBI:456216"/>
        <dbReference type="EC" id="6.3.2.4"/>
    </reaction>
</comment>
<keyword evidence="6 12" id="KW-0547">Nucleotide-binding</keyword>
<comment type="similarity">
    <text evidence="3">Belongs to the D-alanine--D-alanine ligase family.</text>
</comment>
<dbReference type="SUPFAM" id="SSF52440">
    <property type="entry name" value="PreATP-grasp domain"/>
    <property type="match status" value="2"/>
</dbReference>
<dbReference type="InterPro" id="IPR011095">
    <property type="entry name" value="Dala_Dala_lig_C"/>
</dbReference>
<evidence type="ECO:0000256" key="5">
    <source>
        <dbReference type="ARBA" id="ARBA00022598"/>
    </source>
</evidence>
<feature type="domain" description="ATP-grasp" evidence="13">
    <location>
        <begin position="681"/>
        <end position="930"/>
    </location>
</feature>
<dbReference type="Gene3D" id="3.40.50.20">
    <property type="match status" value="2"/>
</dbReference>
<reference evidence="14 15" key="1">
    <citation type="submission" date="2018-12" db="EMBL/GenBank/DDBJ databases">
        <authorList>
            <person name="Feng G."/>
            <person name="Zhu H."/>
        </authorList>
    </citation>
    <scope>NUCLEOTIDE SEQUENCE [LARGE SCALE GENOMIC DNA]</scope>
    <source>
        <strain evidence="14 15">9PBR-2</strain>
    </source>
</reference>
<comment type="cofactor">
    <cofactor evidence="2">
        <name>Mg(2+)</name>
        <dbReference type="ChEBI" id="CHEBI:18420"/>
    </cofactor>
</comment>
<dbReference type="InterPro" id="IPR000291">
    <property type="entry name" value="D-Ala_lig_Van_CS"/>
</dbReference>
<comment type="cofactor">
    <cofactor evidence="1">
        <name>Mn(2+)</name>
        <dbReference type="ChEBI" id="CHEBI:29035"/>
    </cofactor>
</comment>
<sequence length="941" mass="105071">MKIGIFFGGPSREREISFAGGRTVYDNLDKSLFEAVPVFVDSRGNFILLNWEYIYKGTIRDFYPPVSALPRTELPVQMYFESLGELSLEEQDRIISEVGRRVEPRELASLIDFAFLALHGPAGEDGAIQGLLEWYGIPYSGSGILPSAFGIDKIAQKKLLKALDRPTPDFRLITAEEWDATDAQATLDYLVRELGLPLVFKAPRQGSSIGISILREADVNKFATAMERSLFRKTVTQTEWQALSDTQKVVWLQQLVDIRDGIGLPVVVELPVTSFELPAPNELAASANWQPATDNAQLIHQPEQLLTTLNQRLAKAEAVRLTSVEGETQVLVESFVQGREFSCIVVEDADGQPLALPPTEIVKGEEMFDYRSKYLPGLSRKVTPIDLPEADIQRIREACEEMFRTFGFQVYARLDGFIVSGSSLLVASSNDQPETRNQKPETQLFLNDPNTTSGMLPASFFFHQAAEIGLNPSQFLTYLIRTSIAARRRGGLRPVKLAGLLAQLDAAVAARASEERTRTKVAVIMGGYSSERHISVESGRNIYEKLSSSIKYEPVPVFLTGNSQEFRLYVLPINVMLKDNADDIREKVEHMEAGHGLHPILERIRREAQGITSTYAGQPTAQPRRVSFEELAGMVDEVFIALHGRPGEDGALQRELEKFGLPYNGSGVESSSITINKFETNKRLREAGLRVAEHRMANRLEWNADAEGFYRSLETQFPYPFIAKPADDGCSSAVKKIKSRQELEAFTRLIFRSQEDLMPADATTLSLGFKEEFPQKEAFLVETLIDRDGAAHFLEVTGGLLTHWDENGQLQIEVFEASEALATGEVLSLEEKFLAGEGQNITPARYAADLSERQRVSEEVKKELRRVAEILNIQGYARIDAFVRVRQNGAVEVIIIEVNSLPGMTPATCIFHQTALAGYTPYDFIDRILEFGKQRTEKQLS</sequence>
<dbReference type="Pfam" id="PF07478">
    <property type="entry name" value="Dala_Dala_lig_C"/>
    <property type="match status" value="4"/>
</dbReference>
<evidence type="ECO:0000313" key="14">
    <source>
        <dbReference type="EMBL" id="RSK31675.1"/>
    </source>
</evidence>
<evidence type="ECO:0000259" key="13">
    <source>
        <dbReference type="PROSITE" id="PS50975"/>
    </source>
</evidence>
<comment type="caution">
    <text evidence="14">The sequence shown here is derived from an EMBL/GenBank/DDBJ whole genome shotgun (WGS) entry which is preliminary data.</text>
</comment>
<evidence type="ECO:0000256" key="1">
    <source>
        <dbReference type="ARBA" id="ARBA00001936"/>
    </source>
</evidence>
<keyword evidence="9" id="KW-0573">Peptidoglycan synthesis</keyword>